<reference evidence="3 4" key="1">
    <citation type="journal article" date="2020" name="Genomics">
        <title>Characterization of a novel alphabaculovirus isolated from the Southern armyworm, Spodoptera eridania (Cramer, 1782) (Lepidoptera: Noctuidae) and the evolution of odv-e66, a bacterium-acquired baculoviral chondroitinase gene.</title>
        <authorList>
            <person name="Rodrigues D.T."/>
            <person name="Peterson L."/>
            <person name="de Oliveira L.B."/>
            <person name="Sosa-Gomez D.R."/>
            <person name="Ribeiro B.M."/>
            <person name="Ardisson-Araujo D.M.P."/>
        </authorList>
    </citation>
    <scope>NUCLEOTIDE SEQUENCE [LARGE SCALE GENOMIC DNA]</scope>
    <source>
        <strain evidence="3">CNPSo-165</strain>
    </source>
</reference>
<feature type="region of interest" description="Disordered" evidence="1">
    <location>
        <begin position="339"/>
        <end position="360"/>
    </location>
</feature>
<dbReference type="Pfam" id="PF02498">
    <property type="entry name" value="Bro-N"/>
    <property type="match status" value="1"/>
</dbReference>
<evidence type="ECO:0000259" key="2">
    <source>
        <dbReference type="PROSITE" id="PS51750"/>
    </source>
</evidence>
<keyword evidence="4" id="KW-1185">Reference proteome</keyword>
<name>A0ABX6TR57_9ABAC</name>
<organism evidence="3 4">
    <name type="scientific">Spodoptera eridania nucleopolyhedrovirus</name>
    <dbReference type="NCBI Taxonomy" id="2315721"/>
    <lineage>
        <taxon>Viruses</taxon>
        <taxon>Viruses incertae sedis</taxon>
        <taxon>Naldaviricetes</taxon>
        <taxon>Lefavirales</taxon>
        <taxon>Baculoviridae</taxon>
        <taxon>Alphabaculovirus</taxon>
        <taxon>Alphabaculovirus speridaniae</taxon>
    </lineage>
</organism>
<evidence type="ECO:0000313" key="4">
    <source>
        <dbReference type="Proteomes" id="UP000831439"/>
    </source>
</evidence>
<dbReference type="EMBL" id="MT040195">
    <property type="protein sequence ID" value="QNV47880.1"/>
    <property type="molecule type" value="Genomic_DNA"/>
</dbReference>
<dbReference type="Proteomes" id="UP000831439">
    <property type="component" value="Segment"/>
</dbReference>
<dbReference type="PANTHER" id="PTHR36180">
    <property type="entry name" value="DNA-BINDING PROTEIN-RELATED-RELATED"/>
    <property type="match status" value="1"/>
</dbReference>
<dbReference type="RefSeq" id="YP_010800489.1">
    <property type="nucleotide sequence ID" value="NC_076869.1"/>
</dbReference>
<feature type="compositionally biased region" description="Polar residues" evidence="1">
    <location>
        <begin position="339"/>
        <end position="352"/>
    </location>
</feature>
<proteinExistence type="predicted"/>
<dbReference type="PANTHER" id="PTHR36180:SF2">
    <property type="entry name" value="BRO FAMILY PROTEIN"/>
    <property type="match status" value="1"/>
</dbReference>
<dbReference type="SMART" id="SM01040">
    <property type="entry name" value="Bro-N"/>
    <property type="match status" value="1"/>
</dbReference>
<sequence>MSAVKVGLFKFGDEEFELRYVITQNKNRVVYFVAKDIAAALKYENTKKAIADHVEERYKITYGGHENQPQSMIVNNLLVRTNILYLHPQTVLINKSGVIQLIMKSKLSYAVELQEWLLEEVIPQVLCTGKYSSAAGALLDGGADGAVVDNEIVKQFQSQIEKKDDYIQNLIVQINRLTDNNNVMVKKLMSNVSEMYARLHETVTKTNEIMLQKDQQVNKLLEKLDGGGETTVSYPPIDNCKVQMICIGRKDNNFEAITGQKRHIRSQKLKRGFENFDILVETQRPNPILDWNNVTQDFHNKFPVRSMKRTKRSMCFDYAEDAENFDETIKKTFLLNDDQNSPSCSSAQQSVQIEAGKQAH</sequence>
<dbReference type="InterPro" id="IPR003497">
    <property type="entry name" value="BRO_N_domain"/>
</dbReference>
<accession>A0ABX6TR57</accession>
<protein>
    <submittedName>
        <fullName evidence="3">Baculovirus repeat orf-a</fullName>
    </submittedName>
</protein>
<evidence type="ECO:0000313" key="3">
    <source>
        <dbReference type="EMBL" id="QNV47880.1"/>
    </source>
</evidence>
<evidence type="ECO:0000256" key="1">
    <source>
        <dbReference type="SAM" id="MobiDB-lite"/>
    </source>
</evidence>
<dbReference type="PROSITE" id="PS51750">
    <property type="entry name" value="BRO_N"/>
    <property type="match status" value="1"/>
</dbReference>
<dbReference type="GeneID" id="80539093"/>
<feature type="domain" description="Bro-N" evidence="2">
    <location>
        <begin position="1"/>
        <end position="129"/>
    </location>
</feature>